<feature type="compositionally biased region" description="Low complexity" evidence="10">
    <location>
        <begin position="476"/>
        <end position="490"/>
    </location>
</feature>
<dbReference type="InterPro" id="IPR013556">
    <property type="entry name" value="Flag_M-ring_C"/>
</dbReference>
<evidence type="ECO:0000256" key="3">
    <source>
        <dbReference type="ARBA" id="ARBA00007971"/>
    </source>
</evidence>
<keyword evidence="6 11" id="KW-1133">Transmembrane helix</keyword>
<keyword evidence="14" id="KW-0966">Cell projection</keyword>
<evidence type="ECO:0000259" key="13">
    <source>
        <dbReference type="Pfam" id="PF08345"/>
    </source>
</evidence>
<dbReference type="PANTHER" id="PTHR30046">
    <property type="entry name" value="FLAGELLAR M-RING PROTEIN"/>
    <property type="match status" value="1"/>
</dbReference>
<evidence type="ECO:0000256" key="1">
    <source>
        <dbReference type="ARBA" id="ARBA00004117"/>
    </source>
</evidence>
<comment type="similarity">
    <text evidence="3 9">Belongs to the FliF family.</text>
</comment>
<keyword evidence="14" id="KW-0282">Flagellum</keyword>
<dbReference type="PIRSF" id="PIRSF004862">
    <property type="entry name" value="FliF"/>
    <property type="match status" value="1"/>
</dbReference>
<evidence type="ECO:0000313" key="15">
    <source>
        <dbReference type="Proteomes" id="UP001595632"/>
    </source>
</evidence>
<dbReference type="PRINTS" id="PR01009">
    <property type="entry name" value="FLGMRINGFLIF"/>
</dbReference>
<feature type="domain" description="Flagellar M-ring N-terminal" evidence="12">
    <location>
        <begin position="39"/>
        <end position="211"/>
    </location>
</feature>
<comment type="subcellular location">
    <subcellularLocation>
        <location evidence="1 9">Bacterial flagellum basal body</location>
    </subcellularLocation>
    <subcellularLocation>
        <location evidence="2">Cell membrane</location>
        <topology evidence="2">Multi-pass membrane protein</topology>
    </subcellularLocation>
</comment>
<dbReference type="Gene3D" id="3.30.300.30">
    <property type="match status" value="1"/>
</dbReference>
<evidence type="ECO:0000256" key="6">
    <source>
        <dbReference type="ARBA" id="ARBA00022989"/>
    </source>
</evidence>
<evidence type="ECO:0000256" key="8">
    <source>
        <dbReference type="ARBA" id="ARBA00023143"/>
    </source>
</evidence>
<evidence type="ECO:0000313" key="14">
    <source>
        <dbReference type="EMBL" id="MFC3141745.1"/>
    </source>
</evidence>
<dbReference type="InterPro" id="IPR043427">
    <property type="entry name" value="YscJ/FliF"/>
</dbReference>
<organism evidence="14 15">
    <name type="scientific">Psychromarinibacter halotolerans</name>
    <dbReference type="NCBI Taxonomy" id="1775175"/>
    <lineage>
        <taxon>Bacteria</taxon>
        <taxon>Pseudomonadati</taxon>
        <taxon>Pseudomonadota</taxon>
        <taxon>Alphaproteobacteria</taxon>
        <taxon>Rhodobacterales</taxon>
        <taxon>Paracoccaceae</taxon>
        <taxon>Psychromarinibacter</taxon>
    </lineage>
</organism>
<keyword evidence="5 11" id="KW-0812">Transmembrane</keyword>
<dbReference type="Pfam" id="PF01514">
    <property type="entry name" value="YscJ_FliF"/>
    <property type="match status" value="1"/>
</dbReference>
<name>A0ABV7GNQ4_9RHOB</name>
<dbReference type="PANTHER" id="PTHR30046:SF0">
    <property type="entry name" value="FLAGELLAR M-RING PROTEIN"/>
    <property type="match status" value="1"/>
</dbReference>
<evidence type="ECO:0000256" key="5">
    <source>
        <dbReference type="ARBA" id="ARBA00022692"/>
    </source>
</evidence>
<feature type="transmembrane region" description="Helical" evidence="11">
    <location>
        <begin position="16"/>
        <end position="38"/>
    </location>
</feature>
<feature type="domain" description="Flagellar M-ring C-terminal" evidence="13">
    <location>
        <begin position="243"/>
        <end position="401"/>
    </location>
</feature>
<protein>
    <recommendedName>
        <fullName evidence="9">Flagellar M-ring protein</fullName>
    </recommendedName>
</protein>
<feature type="region of interest" description="Disordered" evidence="10">
    <location>
        <begin position="287"/>
        <end position="328"/>
    </location>
</feature>
<feature type="compositionally biased region" description="Low complexity" evidence="10">
    <location>
        <begin position="289"/>
        <end position="304"/>
    </location>
</feature>
<dbReference type="RefSeq" id="WP_275632004.1">
    <property type="nucleotide sequence ID" value="NZ_JARGYD010000002.1"/>
</dbReference>
<dbReference type="InterPro" id="IPR000067">
    <property type="entry name" value="FlgMring_FliF"/>
</dbReference>
<proteinExistence type="inferred from homology"/>
<feature type="transmembrane region" description="Helical" evidence="11">
    <location>
        <begin position="420"/>
        <end position="443"/>
    </location>
</feature>
<evidence type="ECO:0000259" key="12">
    <source>
        <dbReference type="Pfam" id="PF01514"/>
    </source>
</evidence>
<keyword evidence="8 9" id="KW-0975">Bacterial flagellum</keyword>
<keyword evidence="4" id="KW-1003">Cell membrane</keyword>
<evidence type="ECO:0000256" key="10">
    <source>
        <dbReference type="SAM" id="MobiDB-lite"/>
    </source>
</evidence>
<accession>A0ABV7GNQ4</accession>
<evidence type="ECO:0000256" key="4">
    <source>
        <dbReference type="ARBA" id="ARBA00022475"/>
    </source>
</evidence>
<dbReference type="EMBL" id="JBHRTB010000010">
    <property type="protein sequence ID" value="MFC3141745.1"/>
    <property type="molecule type" value="Genomic_DNA"/>
</dbReference>
<evidence type="ECO:0000256" key="2">
    <source>
        <dbReference type="ARBA" id="ARBA00004651"/>
    </source>
</evidence>
<evidence type="ECO:0000256" key="7">
    <source>
        <dbReference type="ARBA" id="ARBA00023136"/>
    </source>
</evidence>
<keyword evidence="7 11" id="KW-0472">Membrane</keyword>
<evidence type="ECO:0000256" key="11">
    <source>
        <dbReference type="SAM" id="Phobius"/>
    </source>
</evidence>
<sequence length="550" mass="58750">MNELIENLKGLGRRRLMLMGLTAVGLVLALVVGLSVAMSPKYRPLAMDIPASDASRMMTELEQAGFSPRISADGTMLSLPEDEVARARMALAEAGLPAEGNAGWELFDQNSGLGMNSFLQQINRLRALEGELARSIETIDNVDTARVHLVLPDRETFSQERPEPSASVVIHTRRTAPLERSQALAIRSLVAAAVPRLSPDRITILDGAGQAILSEEDLSEGNGLNSARAEIEERLRQNVESILAAHVGTGNVRVRVTADLDTSREVVVQESFDPDQQVPRSIVSVTEQNDSADSSSSTVDVANNLPGIDNGGGGVGRSETNTSSRDESVFEIGNTRSELIREPGAITRLSVAVVVNGTWDENGAYTPRTPEDLERLTALVHSAAGIDEERGDVVTVENLSFVAGDPTATARERSGFMDVVAMNFGAIVRALAAVVVVALLLFFGVRPLMRSFAASTEAAAEGDATADAVAIETPDAETPAAAGTPGAPGEQPRPKPMAEPVIVEEEEEFVSLASVSGNVMRRHIDELTKLIEVEPEGSLRIIRSWINQKS</sequence>
<keyword evidence="15" id="KW-1185">Reference proteome</keyword>
<dbReference type="Pfam" id="PF08345">
    <property type="entry name" value="YscJ_FliF_C"/>
    <property type="match status" value="1"/>
</dbReference>
<evidence type="ECO:0000256" key="9">
    <source>
        <dbReference type="PIRNR" id="PIRNR004862"/>
    </source>
</evidence>
<dbReference type="NCBIfam" id="TIGR00206">
    <property type="entry name" value="fliF"/>
    <property type="match status" value="1"/>
</dbReference>
<dbReference type="Proteomes" id="UP001595632">
    <property type="component" value="Unassembled WGS sequence"/>
</dbReference>
<reference evidence="15" key="1">
    <citation type="journal article" date="2019" name="Int. J. Syst. Evol. Microbiol.">
        <title>The Global Catalogue of Microorganisms (GCM) 10K type strain sequencing project: providing services to taxonomists for standard genome sequencing and annotation.</title>
        <authorList>
            <consortium name="The Broad Institute Genomics Platform"/>
            <consortium name="The Broad Institute Genome Sequencing Center for Infectious Disease"/>
            <person name="Wu L."/>
            <person name="Ma J."/>
        </authorList>
    </citation>
    <scope>NUCLEOTIDE SEQUENCE [LARGE SCALE GENOMIC DNA]</scope>
    <source>
        <strain evidence="15">KCTC 52366</strain>
    </source>
</reference>
<comment type="function">
    <text evidence="9">The M ring may be actively involved in energy transduction.</text>
</comment>
<dbReference type="InterPro" id="IPR045851">
    <property type="entry name" value="AMP-bd_C_sf"/>
</dbReference>
<gene>
    <name evidence="14" type="primary">fliF</name>
    <name evidence="14" type="ORF">ACFOGP_03445</name>
</gene>
<dbReference type="InterPro" id="IPR006182">
    <property type="entry name" value="FliF_N_dom"/>
</dbReference>
<comment type="caution">
    <text evidence="14">The sequence shown here is derived from an EMBL/GenBank/DDBJ whole genome shotgun (WGS) entry which is preliminary data.</text>
</comment>
<keyword evidence="14" id="KW-0969">Cilium</keyword>
<feature type="region of interest" description="Disordered" evidence="10">
    <location>
        <begin position="476"/>
        <end position="496"/>
    </location>
</feature>